<dbReference type="PANTHER" id="PTHR11102">
    <property type="entry name" value="SEL-1-LIKE PROTEIN"/>
    <property type="match status" value="1"/>
</dbReference>
<feature type="signal peptide" evidence="1">
    <location>
        <begin position="1"/>
        <end position="21"/>
    </location>
</feature>
<dbReference type="SUPFAM" id="SSF81901">
    <property type="entry name" value="HCP-like"/>
    <property type="match status" value="2"/>
</dbReference>
<gene>
    <name evidence="2" type="ORF">VSR74_07890</name>
</gene>
<evidence type="ECO:0000256" key="1">
    <source>
        <dbReference type="SAM" id="SignalP"/>
    </source>
</evidence>
<comment type="caution">
    <text evidence="2">The sequence shown here is derived from an EMBL/GenBank/DDBJ whole genome shotgun (WGS) entry which is preliminary data.</text>
</comment>
<dbReference type="SMART" id="SM00671">
    <property type="entry name" value="SEL1"/>
    <property type="match status" value="6"/>
</dbReference>
<protein>
    <submittedName>
        <fullName evidence="2">Tetratricopeptide repeat protein</fullName>
    </submittedName>
</protein>
<dbReference type="PANTHER" id="PTHR11102:SF160">
    <property type="entry name" value="ERAD-ASSOCIATED E3 UBIQUITIN-PROTEIN LIGASE COMPONENT HRD3"/>
    <property type="match status" value="1"/>
</dbReference>
<dbReference type="RefSeq" id="WP_347794148.1">
    <property type="nucleotide sequence ID" value="NZ_JAYMYY010000001.1"/>
</dbReference>
<accession>A0ABV0HIB5</accession>
<evidence type="ECO:0000313" key="2">
    <source>
        <dbReference type="EMBL" id="MEO3989731.1"/>
    </source>
</evidence>
<name>A0ABV0HIB5_9ENTR</name>
<dbReference type="PROSITE" id="PS51257">
    <property type="entry name" value="PROKAR_LIPOPROTEIN"/>
    <property type="match status" value="1"/>
</dbReference>
<dbReference type="EMBL" id="JAYMYY010000001">
    <property type="protein sequence ID" value="MEO3989731.1"/>
    <property type="molecule type" value="Genomic_DNA"/>
</dbReference>
<evidence type="ECO:0000313" key="3">
    <source>
        <dbReference type="Proteomes" id="UP001444146"/>
    </source>
</evidence>
<reference evidence="2 3" key="1">
    <citation type="submission" date="2024-01" db="EMBL/GenBank/DDBJ databases">
        <title>Pseudocitrobacter sp. Endophytic strain Cyp-38L.</title>
        <authorList>
            <person name="Amer M.A."/>
            <person name="Hamed S.M."/>
        </authorList>
    </citation>
    <scope>NUCLEOTIDE SEQUENCE [LARGE SCALE GENOMIC DNA]</scope>
    <source>
        <strain evidence="2 3">Cyp38S</strain>
    </source>
</reference>
<dbReference type="Gene3D" id="1.25.40.10">
    <property type="entry name" value="Tetratricopeptide repeat domain"/>
    <property type="match status" value="2"/>
</dbReference>
<feature type="chain" id="PRO_5045334671" evidence="1">
    <location>
        <begin position="22"/>
        <end position="484"/>
    </location>
</feature>
<sequence>MLNYKGIGLVLGLSIATACHAADEVESYYRTLATGEMKALAGIRGLAMAKNPEALARLGFVYEYGISVPVDVEKAINNYTQACDLGGYSGCYNARYFYQYASGVEKNPTLAQALADKANKDGIYVDAPTLNEMVDEIYTAKAAAMKEPSQRLAFLQMLMSYANTGNELLISRLGFTKSDIINLSEFWAKDNDPELTLLVGQLYEAGFAKVVNKDAIKMTWYRKAAELGQSDAQTILGILYATGEKGVKPDIQQALKWYELAAKQGNKDALTQLGELYYLGEQVDVDYAKAFKLFEGAKEQGSTLAWRYLGWMYTNGQYVQTDCKMAADYFDQGQSRVGRIEGFLATCEKDKQAREKAGNDLPALTLKHVGTFNGSKNDSYACQLHLQADTNRIGEVANMRVALNVINREGAVLKKNASFAPFGMNTLNRNLQGYEYNSFSNTTLLHIEDKAFCGVLTFEITDATAKINGKEVDVLKAGRLTLVQ</sequence>
<organism evidence="2 3">
    <name type="scientific">Pseudocitrobacter cyperus</name>
    <dbReference type="NCBI Taxonomy" id="3112843"/>
    <lineage>
        <taxon>Bacteria</taxon>
        <taxon>Pseudomonadati</taxon>
        <taxon>Pseudomonadota</taxon>
        <taxon>Gammaproteobacteria</taxon>
        <taxon>Enterobacterales</taxon>
        <taxon>Enterobacteriaceae</taxon>
        <taxon>Pseudocitrobacter</taxon>
    </lineage>
</organism>
<proteinExistence type="predicted"/>
<dbReference type="InterPro" id="IPR011990">
    <property type="entry name" value="TPR-like_helical_dom_sf"/>
</dbReference>
<keyword evidence="1" id="KW-0732">Signal</keyword>
<dbReference type="Proteomes" id="UP001444146">
    <property type="component" value="Unassembled WGS sequence"/>
</dbReference>
<dbReference type="InterPro" id="IPR050767">
    <property type="entry name" value="Sel1_AlgK"/>
</dbReference>
<dbReference type="Pfam" id="PF08238">
    <property type="entry name" value="Sel1"/>
    <property type="match status" value="6"/>
</dbReference>
<dbReference type="InterPro" id="IPR006597">
    <property type="entry name" value="Sel1-like"/>
</dbReference>
<keyword evidence="3" id="KW-1185">Reference proteome</keyword>